<dbReference type="EMBL" id="JACKXD010000003">
    <property type="protein sequence ID" value="MBB6646774.1"/>
    <property type="molecule type" value="Genomic_DNA"/>
</dbReference>
<accession>A0A7J9SIJ2</accession>
<dbReference type="AlphaFoldDB" id="A0A7J9SIJ2"/>
<keyword evidence="1" id="KW-0812">Transmembrane</keyword>
<keyword evidence="1" id="KW-0472">Membrane</keyword>
<dbReference type="Proteomes" id="UP000546257">
    <property type="component" value="Unassembled WGS sequence"/>
</dbReference>
<keyword evidence="3" id="KW-1185">Reference proteome</keyword>
<comment type="caution">
    <text evidence="2">The sequence shown here is derived from an EMBL/GenBank/DDBJ whole genome shotgun (WGS) entry which is preliminary data.</text>
</comment>
<name>A0A7J9SIJ2_9EURY</name>
<sequence>MRLGILGTIQLAATVIFAAPVGIFGLTRLTEGDVLLGGGLLAVAVAMVALPQYLTTPGEIPMKIIEGVVGRAVVTPDDDEDAE</sequence>
<dbReference type="InterPro" id="IPR055955">
    <property type="entry name" value="DUF7533"/>
</dbReference>
<proteinExistence type="predicted"/>
<keyword evidence="1" id="KW-1133">Transmembrane helix</keyword>
<organism evidence="2 3">
    <name type="scientific">Halobellus ruber</name>
    <dbReference type="NCBI Taxonomy" id="2761102"/>
    <lineage>
        <taxon>Archaea</taxon>
        <taxon>Methanobacteriati</taxon>
        <taxon>Methanobacteriota</taxon>
        <taxon>Stenosarchaea group</taxon>
        <taxon>Halobacteria</taxon>
        <taxon>Halobacteriales</taxon>
        <taxon>Haloferacaceae</taxon>
        <taxon>Halobellus</taxon>
    </lineage>
</organism>
<evidence type="ECO:0000313" key="3">
    <source>
        <dbReference type="Proteomes" id="UP000546257"/>
    </source>
</evidence>
<reference evidence="2 3" key="1">
    <citation type="submission" date="2020-08" db="EMBL/GenBank/DDBJ databases">
        <authorList>
            <person name="Seo M.-J."/>
        </authorList>
    </citation>
    <scope>NUCLEOTIDE SEQUENCE [LARGE SCALE GENOMIC DNA]</scope>
    <source>
        <strain evidence="2 3">MBLA0160</strain>
    </source>
</reference>
<dbReference type="Pfam" id="PF24377">
    <property type="entry name" value="DUF7533"/>
    <property type="match status" value="1"/>
</dbReference>
<protein>
    <submittedName>
        <fullName evidence="2">Uncharacterized protein</fullName>
    </submittedName>
</protein>
<evidence type="ECO:0000256" key="1">
    <source>
        <dbReference type="SAM" id="Phobius"/>
    </source>
</evidence>
<evidence type="ECO:0000313" key="2">
    <source>
        <dbReference type="EMBL" id="MBB6646774.1"/>
    </source>
</evidence>
<feature type="transmembrane region" description="Helical" evidence="1">
    <location>
        <begin position="34"/>
        <end position="54"/>
    </location>
</feature>
<dbReference type="RefSeq" id="WP_185193124.1">
    <property type="nucleotide sequence ID" value="NZ_JACKXD010000003.1"/>
</dbReference>
<gene>
    <name evidence="2" type="ORF">H5V44_10830</name>
</gene>